<feature type="compositionally biased region" description="Basic and acidic residues" evidence="1">
    <location>
        <begin position="638"/>
        <end position="665"/>
    </location>
</feature>
<protein>
    <submittedName>
        <fullName evidence="2">Splicing factor 3B subunit 2-like</fullName>
    </submittedName>
</protein>
<evidence type="ECO:0000256" key="1">
    <source>
        <dbReference type="SAM" id="MobiDB-lite"/>
    </source>
</evidence>
<feature type="compositionally biased region" description="Basic and acidic residues" evidence="1">
    <location>
        <begin position="364"/>
        <end position="373"/>
    </location>
</feature>
<feature type="compositionally biased region" description="Basic and acidic residues" evidence="1">
    <location>
        <begin position="530"/>
        <end position="579"/>
    </location>
</feature>
<dbReference type="GO" id="GO:0005689">
    <property type="term" value="C:U12-type spliceosomal complex"/>
    <property type="evidence" value="ECO:0007669"/>
    <property type="project" value="TreeGrafter"/>
</dbReference>
<feature type="region of interest" description="Disordered" evidence="1">
    <location>
        <begin position="1088"/>
        <end position="1138"/>
    </location>
</feature>
<dbReference type="InterPro" id="IPR003034">
    <property type="entry name" value="SAP_dom"/>
</dbReference>
<dbReference type="PANTHER" id="PTHR12785">
    <property type="entry name" value="SPLICING FACTOR 3B"/>
    <property type="match status" value="1"/>
</dbReference>
<dbReference type="InterPro" id="IPR052584">
    <property type="entry name" value="U2_snRNP_Complex_Component"/>
</dbReference>
<feature type="compositionally biased region" description="Basic and acidic residues" evidence="1">
    <location>
        <begin position="679"/>
        <end position="693"/>
    </location>
</feature>
<feature type="region of interest" description="Disordered" evidence="1">
    <location>
        <begin position="167"/>
        <end position="251"/>
    </location>
</feature>
<reference evidence="2" key="1">
    <citation type="submission" date="2020-04" db="EMBL/GenBank/DDBJ databases">
        <authorList>
            <person name="Alioto T."/>
            <person name="Alioto T."/>
            <person name="Gomez Garrido J."/>
        </authorList>
    </citation>
    <scope>NUCLEOTIDE SEQUENCE</scope>
    <source>
        <strain evidence="2">A484AB</strain>
    </source>
</reference>
<name>A0A7D9IF93_PARCT</name>
<organism evidence="2 3">
    <name type="scientific">Paramuricea clavata</name>
    <name type="common">Red gorgonian</name>
    <name type="synonym">Violescent sea-whip</name>
    <dbReference type="NCBI Taxonomy" id="317549"/>
    <lineage>
        <taxon>Eukaryota</taxon>
        <taxon>Metazoa</taxon>
        <taxon>Cnidaria</taxon>
        <taxon>Anthozoa</taxon>
        <taxon>Octocorallia</taxon>
        <taxon>Malacalcyonacea</taxon>
        <taxon>Plexauridae</taxon>
        <taxon>Paramuricea</taxon>
    </lineage>
</organism>
<feature type="compositionally biased region" description="Polar residues" evidence="1">
    <location>
        <begin position="419"/>
        <end position="433"/>
    </location>
</feature>
<feature type="compositionally biased region" description="Basic residues" evidence="1">
    <location>
        <begin position="580"/>
        <end position="592"/>
    </location>
</feature>
<keyword evidence="3" id="KW-1185">Reference proteome</keyword>
<comment type="caution">
    <text evidence="2">The sequence shown here is derived from an EMBL/GenBank/DDBJ whole genome shotgun (WGS) entry which is preliminary data.</text>
</comment>
<dbReference type="OrthoDB" id="10260794at2759"/>
<feature type="compositionally biased region" description="Basic and acidic residues" evidence="1">
    <location>
        <begin position="229"/>
        <end position="242"/>
    </location>
</feature>
<dbReference type="AlphaFoldDB" id="A0A7D9IF93"/>
<feature type="compositionally biased region" description="Pro residues" evidence="1">
    <location>
        <begin position="382"/>
        <end position="412"/>
    </location>
</feature>
<dbReference type="PANTHER" id="PTHR12785:SF6">
    <property type="entry name" value="SPLICING FACTOR 3B SUBUNIT 2"/>
    <property type="match status" value="1"/>
</dbReference>
<dbReference type="Proteomes" id="UP001152795">
    <property type="component" value="Unassembled WGS sequence"/>
</dbReference>
<dbReference type="EMBL" id="CACRXK020004859">
    <property type="protein sequence ID" value="CAB4004295.1"/>
    <property type="molecule type" value="Genomic_DNA"/>
</dbReference>
<dbReference type="Pfam" id="PF02037">
    <property type="entry name" value="SAP"/>
    <property type="match status" value="1"/>
</dbReference>
<feature type="compositionally biased region" description="Acidic residues" evidence="1">
    <location>
        <begin position="338"/>
        <end position="347"/>
    </location>
</feature>
<feature type="compositionally biased region" description="Basic and acidic residues" evidence="1">
    <location>
        <begin position="1089"/>
        <end position="1114"/>
    </location>
</feature>
<dbReference type="InterPro" id="IPR006568">
    <property type="entry name" value="PSP_pro-rich"/>
</dbReference>
<feature type="compositionally biased region" description="Acidic residues" evidence="1">
    <location>
        <begin position="954"/>
        <end position="973"/>
    </location>
</feature>
<feature type="region of interest" description="Disordered" evidence="1">
    <location>
        <begin position="953"/>
        <end position="998"/>
    </location>
</feature>
<dbReference type="Pfam" id="PF04037">
    <property type="entry name" value="DUF382"/>
    <property type="match status" value="1"/>
</dbReference>
<feature type="compositionally biased region" description="Basic and acidic residues" evidence="1">
    <location>
        <begin position="327"/>
        <end position="337"/>
    </location>
</feature>
<evidence type="ECO:0000313" key="3">
    <source>
        <dbReference type="Proteomes" id="UP001152795"/>
    </source>
</evidence>
<feature type="compositionally biased region" description="Pro residues" evidence="1">
    <location>
        <begin position="513"/>
        <end position="528"/>
    </location>
</feature>
<dbReference type="PROSITE" id="PS50800">
    <property type="entry name" value="SAP"/>
    <property type="match status" value="1"/>
</dbReference>
<feature type="region of interest" description="Disordered" evidence="1">
    <location>
        <begin position="327"/>
        <end position="615"/>
    </location>
</feature>
<sequence>MADKSELPNLTFGEIKKLKVIELKTRLSNLGLPVSGLKADLIARLASFLESRAIQAAFDEVNIEEESKLADDGGSDKDILVESHGKDILQPDELGGPSHVPEVYEHIHAVVSEIVTEVTAEKLEGDTPMNTSVVTDPSAEMVGEVIEDVIDVDTVEEAQKDMMRVEQTLKGKENIDVADERERQPEEKLPEVQQEDTENVIQEERGVEVQPDRGVDSQPDEVGIEVQPEETRVEPDQIDSRETAPGTQTVEQIPEAVEEQIIVEQQQVEMTEEIGSDIGAGGSVEPKFDQGKEAYEPQPIHVLQSVPEEIVLPAVVEPGVVGEEIFETGKSRSHVEDMETETTEENVSEISTQVAPQKPAIIFETRDILEDKQSQSSHVPPEKPLQPPLEPHPTPPLLTITPPTPHQVPTHPPFEAATHPQSQSQQMSETPSPKASIVPPHLQGPSHRRSHIPSHSPLETANETEPTTMDKTRTPPRSAPQIEPPRGASPREPTPQEDIPLKRTPPRGISPKQKPPSPRKTVPPPPDPLAEAKAKARSVVEMRERRLNEESQARARGDDSGYDVDHYEQERIPAAEPRQEKRKKKKKKRKKRNNEQTNVESEAPPDDEGIEVEYVPETLDFKDPVYAQFASIFETFKLSEKEEPVKKDEAKDKSEDKITEAAKKDDDDEMDTDSEDEETQKKEEQPGEKVEKLSKKKLKLKNRMSVAELKQTIHRPDVVEMHDVTAPDPKLLVYLKACRNTVPVPRHWCFKRKFLQGKRGIVKPPFQLPEFIQKTGIMEMREALQEKEDAKNMKAKMREKIRPKMGKIDIDYQKLHDAFFKWQTKPKMSIHGDLYYEGKEFETKLKEKKPGDLSEDLRTALGMPTGQGSNLVPPPWLIAMQRYGPPPSYPNLKIRGLNAPIPEGASFGYHAGGWGKPPVDEHGRPLYGDVFGVQETDGNIVDDELVDSNLWGELESESEESEESEEESEEEAPDQSGLVTPAETGLVTPSGLTSIPAGMETPDMIELRKRKNIEDAMESGSEQQTLYTVLPEKRAGVGGMMMGTSHVYDLATAAAPTGTRKTPGGLSEGVEVALDPSELELDPAAMQARYDEQLREQQNTQKEDFSDMVAEHAARQQKKRKKTTDSGKAAKKYKEFKF</sequence>
<accession>A0A7D9IF93</accession>
<dbReference type="SUPFAM" id="SSF68906">
    <property type="entry name" value="SAP domain"/>
    <property type="match status" value="1"/>
</dbReference>
<dbReference type="InterPro" id="IPR036361">
    <property type="entry name" value="SAP_dom_sf"/>
</dbReference>
<proteinExistence type="predicted"/>
<dbReference type="SMART" id="SM00581">
    <property type="entry name" value="PSP"/>
    <property type="match status" value="1"/>
</dbReference>
<feature type="compositionally biased region" description="Acidic residues" evidence="1">
    <location>
        <begin position="666"/>
        <end position="678"/>
    </location>
</feature>
<dbReference type="Gene3D" id="1.10.720.30">
    <property type="entry name" value="SAP domain"/>
    <property type="match status" value="1"/>
</dbReference>
<dbReference type="InterPro" id="IPR007180">
    <property type="entry name" value="DUF382"/>
</dbReference>
<dbReference type="SMART" id="SM00513">
    <property type="entry name" value="SAP"/>
    <property type="match status" value="1"/>
</dbReference>
<gene>
    <name evidence="2" type="ORF">PACLA_8A083447</name>
</gene>
<feature type="compositionally biased region" description="Basic and acidic residues" evidence="1">
    <location>
        <begin position="202"/>
        <end position="215"/>
    </location>
</feature>
<feature type="region of interest" description="Disordered" evidence="1">
    <location>
        <begin position="638"/>
        <end position="695"/>
    </location>
</feature>
<dbReference type="Pfam" id="PF04046">
    <property type="entry name" value="PSP"/>
    <property type="match status" value="1"/>
</dbReference>
<feature type="compositionally biased region" description="Basic and acidic residues" evidence="1">
    <location>
        <begin position="167"/>
        <end position="190"/>
    </location>
</feature>
<evidence type="ECO:0000313" key="2">
    <source>
        <dbReference type="EMBL" id="CAB4004295.1"/>
    </source>
</evidence>